<dbReference type="PANTHER" id="PTHR21663:SF0">
    <property type="entry name" value="HEAT REPEAT-CONTAINING PROTEIN 5B"/>
    <property type="match status" value="1"/>
</dbReference>
<dbReference type="InterPro" id="IPR040108">
    <property type="entry name" value="Laa1/Sip1/HEATR5"/>
</dbReference>
<comment type="similarity">
    <text evidence="1">Belongs to the HEATR5 family.</text>
</comment>
<dbReference type="GO" id="GO:0042147">
    <property type="term" value="P:retrograde transport, endosome to Golgi"/>
    <property type="evidence" value="ECO:0007669"/>
    <property type="project" value="TreeGrafter"/>
</dbReference>
<reference evidence="3" key="1">
    <citation type="submission" date="2022-07" db="EMBL/GenBank/DDBJ databases">
        <title>Phylogenomic reconstructions and comparative analyses of Kickxellomycotina fungi.</title>
        <authorList>
            <person name="Reynolds N.K."/>
            <person name="Stajich J.E."/>
            <person name="Barry K."/>
            <person name="Grigoriev I.V."/>
            <person name="Crous P."/>
            <person name="Smith M.E."/>
        </authorList>
    </citation>
    <scope>NUCLEOTIDE SEQUENCE</scope>
    <source>
        <strain evidence="3">BCRC 34297</strain>
    </source>
</reference>
<name>A0A9W8LBG2_9FUNG</name>
<accession>A0A9W8LBG2</accession>
<evidence type="ECO:0000313" key="3">
    <source>
        <dbReference type="EMBL" id="KAJ2753740.1"/>
    </source>
</evidence>
<protein>
    <submittedName>
        <fullName evidence="3">Uncharacterized protein</fullName>
    </submittedName>
</protein>
<dbReference type="EMBL" id="JANBUH010000166">
    <property type="protein sequence ID" value="KAJ2753740.1"/>
    <property type="molecule type" value="Genomic_DNA"/>
</dbReference>
<dbReference type="Pfam" id="PF20210">
    <property type="entry name" value="Laa1_Sip1_HTR5"/>
    <property type="match status" value="1"/>
</dbReference>
<evidence type="ECO:0000256" key="1">
    <source>
        <dbReference type="ARBA" id="ARBA00008304"/>
    </source>
</evidence>
<comment type="caution">
    <text evidence="3">The sequence shown here is derived from an EMBL/GenBank/DDBJ whole genome shotgun (WGS) entry which is preliminary data.</text>
</comment>
<evidence type="ECO:0000313" key="4">
    <source>
        <dbReference type="Proteomes" id="UP001140011"/>
    </source>
</evidence>
<feature type="compositionally biased region" description="Low complexity" evidence="2">
    <location>
        <begin position="398"/>
        <end position="412"/>
    </location>
</feature>
<evidence type="ECO:0000256" key="2">
    <source>
        <dbReference type="SAM" id="MobiDB-lite"/>
    </source>
</evidence>
<dbReference type="PANTHER" id="PTHR21663">
    <property type="entry name" value="HYPOTHETICAL HEAT DOMAIN-CONTAINING"/>
    <property type="match status" value="1"/>
</dbReference>
<dbReference type="InterPro" id="IPR016024">
    <property type="entry name" value="ARM-type_fold"/>
</dbReference>
<dbReference type="GO" id="GO:0016020">
    <property type="term" value="C:membrane"/>
    <property type="evidence" value="ECO:0007669"/>
    <property type="project" value="TreeGrafter"/>
</dbReference>
<dbReference type="Proteomes" id="UP001140011">
    <property type="component" value="Unassembled WGS sequence"/>
</dbReference>
<feature type="region of interest" description="Disordered" evidence="2">
    <location>
        <begin position="351"/>
        <end position="416"/>
    </location>
</feature>
<dbReference type="Gene3D" id="1.25.10.10">
    <property type="entry name" value="Leucine-rich Repeat Variant"/>
    <property type="match status" value="2"/>
</dbReference>
<dbReference type="InterPro" id="IPR011989">
    <property type="entry name" value="ARM-like"/>
</dbReference>
<dbReference type="GO" id="GO:0005794">
    <property type="term" value="C:Golgi apparatus"/>
    <property type="evidence" value="ECO:0007669"/>
    <property type="project" value="TreeGrafter"/>
</dbReference>
<organism evidence="3 4">
    <name type="scientific">Coemansia pectinata</name>
    <dbReference type="NCBI Taxonomy" id="1052879"/>
    <lineage>
        <taxon>Eukaryota</taxon>
        <taxon>Fungi</taxon>
        <taxon>Fungi incertae sedis</taxon>
        <taxon>Zoopagomycota</taxon>
        <taxon>Kickxellomycotina</taxon>
        <taxon>Kickxellomycetes</taxon>
        <taxon>Kickxellales</taxon>
        <taxon>Kickxellaceae</taxon>
        <taxon>Coemansia</taxon>
    </lineage>
</organism>
<dbReference type="OrthoDB" id="192608at2759"/>
<dbReference type="GO" id="GO:0005829">
    <property type="term" value="C:cytosol"/>
    <property type="evidence" value="ECO:0007669"/>
    <property type="project" value="GOC"/>
</dbReference>
<dbReference type="GO" id="GO:0008104">
    <property type="term" value="P:intracellular protein localization"/>
    <property type="evidence" value="ECO:0007669"/>
    <property type="project" value="TreeGrafter"/>
</dbReference>
<dbReference type="GO" id="GO:0030139">
    <property type="term" value="C:endocytic vesicle"/>
    <property type="evidence" value="ECO:0007669"/>
    <property type="project" value="TreeGrafter"/>
</dbReference>
<sequence length="2631" mass="279376">MALVFDEARYAALTSPGDREMFIFKWLSNLDAHLEDSATKESLKPTQERLELILLEIATIPLPVAAGGEQRSSWLGGTAAAGSRQTILLHVPKPTRIVRDLVAKCLARVYEVGDVHRMGETLYAIQTVMHAKRRAVERETRLAALTCAGVLFEALSSKAGFRLLSCFNDFLVLMLKFARSSDESVAVRVEATRALAKLFQAGKTATEAQAREAVKTLRANLVHRSPLLVLATVGALESLVFFTPFLGPEYAFDAEGFVTSGLVPLLSSSVLVVRRAVARLVAVIISHNITLVSAAAVSGQEAVSAAVKTADPAARAIARTMAKQQVPRPASASASASPTIRASLEVGAAATAAVHDSQQQSSGTARVSSDLLDVQPSPPLTQSPLAPALIRAGSSTTGGRSVSAPRVSSSAPESGLNSGQATLSRALLWLSQAFTRASASRELRAGLIDAYAALFDELGTSVVEAQYSVILGHILGVLASATQIPSSTAIDSRTRAPRAGLTHAIGTPSNLPNQASGQSEVVGLVGALDARAEADILALRNMCAWLLRVPLAEALLSESGKRIAAQCIWDRWLAGSLPVEVRAVVSGDGRTMAQALMPWRTGANVQAPGSGSGEVAVLVALQEWRMLVEDLGESVRALDVFESDDCEDELWVVPLERWLADSNEAIRINAASALSSLVRNDSARVSRVLSTLISRFQQFCAHCSAHSDASLDAMKRTVGYAYAIAGVIGNSLDLLSGVPLDLVEWVHSIAIRLLNAAYQRVEPEIVHDGNGVVDGADPAGIAIALGVASPVPVKSARRRVNSRAVPSGSNVALANMRMTAGWVLLSGLTALGTAFVATRARTQWMSLWMAALPPPDSAAVGSHVGFVTGDMLWPLRAHHLQSRGMALSHLVCFMRTCDSECQLNEGDLRRVVASLKSTLMFVDNALDAPPPPSSQSVRRVSMSQATGASFEIIDPARPMWQLPIQTSLLVSHMQVRARVVECLQTLTAQHSDLVAAMTLPTVRLIEQAIGSVDNLYEMLGTRVGAAAVTAVAHTRNNRDPAVLSPALSVSSVSTGAADRNGDLDTAGSNAGVVTCLRGFRSGPWGYEAEAGMTTLLQDIVVGLESGSSLSSSLGLSSGDMDFGSCSMRAAEHDWLSALCSMPAAFRHSQPIQTYTTESPPAYMCLVDASVQLFGRLFPTLSENAQLTVLDGLVLQLNGLPFNSHRYAAVLTNILAALYAAIRGVNQARSKATMEVAPRVARAMVDVARAALVLPSAAHRLVAGEVIGCLAAVTRDATASYLPSLMDHLTSQAIRSRDRFARAGAAVALGSLYSRAGSIVALGTLRQVVVLLHSLASDKDPIVHSWAIGALAEAAMSAGYMFEPYARDTFQMTLKLFLSDSHAMPLHASALWVRGKEHMPPATSTDCAGSHERVLPLRSATDLHAWARQTESNGGGAMALGAITAYGRDAAITHPNSTTHHGRSADEQRHAATVPDADFTFVCARADVDSFDARAALGHLVSSLLLVFGPELQVDDVTRDSVLTLLRELRRSLPSTGVPMERSVELSLVADPDARWQTSAQFIFATQKQLLFFAPREPEFLPLLVKHTLRPIMRARRAAYYGHSGGIHAFHRVAVSALEGVLRLYGSRIVDFADGWALCDVVWETLVLYSAVTEQCRGDSVAELIADLQRLIHTTVSLACTHEYAQLELDGDSESGIPKTRAVVAALSAVFTKRATAVMPTSIRRQESVVGNDVGAITDDDGARPFSSAAKQLAIAAIVAILDCVDRLRPQPNTKSHSVSWRSHSLTPLLADLVSVGYIAASAPATQSPILCCLGQHLLQRLIAQFKDVEDPALRGEGQSVLGIYQAQLSSAFMPVLSESSVAPQITQAAVLTATAFVVSGLVSGDRATLTRILRLLAPQPAFAGDVGVSTPQMQIVTKLTILYSWSTIFGYAVRRGPGVLRDALELHLSLLGRLWLDAIRDTAVIGMRPRDVYEELAFLRCNEQVDIGMGLSLGLESTYVGLVREPLAVWYRAYLPYFLDSVSKLLLLGPSSELALGAGYDELLTRLRGSETSGLAVLLLGFALQELSRLSVLSSMTRYAQAGASLSSDPFVATAAQLVGPLDVDGQTGSDTEAERISSLQRAGIRVYGPTQSASSVIGAQWLGDMNLVSSLLSTIRALLDLLLPDVTALFADTNSPGCSKSWLVEELWTSAVSNVVAPFNEGGAVSVDSQQRVNRSVRVGAVVKALDVALALLTLLGNTTLLDQWLFTAEDLDEECAKDDVPGLLGLSAFGRTVVRDIVGTWQAAQSLLSDEKEALTVVGSCLEILAVVISRRCESTPLVAFWLSLWRQSMLTSAAGHSKSAADTLASFVRRTTAFGAATVADSDDMLSGGDVLSNDIGLISSMVNLLLLQLLQLESDDNVVFAALGVVAHLLAAESQVLQVSNAVQACFASVLADKLATTSSSAQSQQLMLLLDVPLCLARSSTPVPVFPALARAAIPALAKLVFIQLDSSSVTGCVVLEKALDALSAFATARYTDPAQSGLVMAAVLMLMLSMLPDELNRVLSPQETCLAEAILGLATKAPETFKAILLKLSATQPTAKRRLELAIRSRSSSVPATSAQAVDTTTSVERDIDGVPSSGRIALKSSFGV</sequence>
<dbReference type="SUPFAM" id="SSF48371">
    <property type="entry name" value="ARM repeat"/>
    <property type="match status" value="1"/>
</dbReference>
<proteinExistence type="inferred from homology"/>
<feature type="compositionally biased region" description="Polar residues" evidence="2">
    <location>
        <begin position="356"/>
        <end position="367"/>
    </location>
</feature>
<gene>
    <name evidence="3" type="ORF">GGI19_002913</name>
</gene>
<keyword evidence="4" id="KW-1185">Reference proteome</keyword>
<dbReference type="GO" id="GO:0006897">
    <property type="term" value="P:endocytosis"/>
    <property type="evidence" value="ECO:0007669"/>
    <property type="project" value="TreeGrafter"/>
</dbReference>
<dbReference type="InterPro" id="IPR046837">
    <property type="entry name" value="Laa1/Sip1/HEATR5-like_HEAT"/>
</dbReference>